<dbReference type="AlphaFoldDB" id="A0ABD3NQW5"/>
<dbReference type="Proteomes" id="UP001530315">
    <property type="component" value="Unassembled WGS sequence"/>
</dbReference>
<evidence type="ECO:0000256" key="2">
    <source>
        <dbReference type="SAM" id="MobiDB-lite"/>
    </source>
</evidence>
<protein>
    <submittedName>
        <fullName evidence="3">Uncharacterized protein</fullName>
    </submittedName>
</protein>
<name>A0ABD3NQW5_9STRA</name>
<dbReference type="EMBL" id="JALLAZ020001319">
    <property type="protein sequence ID" value="KAL3777006.1"/>
    <property type="molecule type" value="Genomic_DNA"/>
</dbReference>
<organism evidence="3 4">
    <name type="scientific">Stephanodiscus triporus</name>
    <dbReference type="NCBI Taxonomy" id="2934178"/>
    <lineage>
        <taxon>Eukaryota</taxon>
        <taxon>Sar</taxon>
        <taxon>Stramenopiles</taxon>
        <taxon>Ochrophyta</taxon>
        <taxon>Bacillariophyta</taxon>
        <taxon>Coscinodiscophyceae</taxon>
        <taxon>Thalassiosirophycidae</taxon>
        <taxon>Stephanodiscales</taxon>
        <taxon>Stephanodiscaceae</taxon>
        <taxon>Stephanodiscus</taxon>
    </lineage>
</organism>
<accession>A0ABD3NQW5</accession>
<keyword evidence="1" id="KW-0175">Coiled coil</keyword>
<keyword evidence="4" id="KW-1185">Reference proteome</keyword>
<evidence type="ECO:0000256" key="1">
    <source>
        <dbReference type="SAM" id="Coils"/>
    </source>
</evidence>
<feature type="region of interest" description="Disordered" evidence="2">
    <location>
        <begin position="1"/>
        <end position="22"/>
    </location>
</feature>
<gene>
    <name evidence="3" type="ORF">ACHAW5_006978</name>
</gene>
<proteinExistence type="predicted"/>
<feature type="coiled-coil region" evidence="1">
    <location>
        <begin position="112"/>
        <end position="170"/>
    </location>
</feature>
<evidence type="ECO:0000313" key="4">
    <source>
        <dbReference type="Proteomes" id="UP001530315"/>
    </source>
</evidence>
<sequence>MMGNEEEPPSSGGDGGKEESKPAGFKEWATRLGVAGNVAVQGVNIYLDAMQPWGGISMVRKVGRGCTYASGGIAIVNSPVVAHRERQLTKEDTFRKALNGVREQASLLGVQNEILSAEIDELQSDVDRMNEVELALRSLTETQGTQLEELTDLIEENKEINARMRSVLEKKILEDVISLVLDIDADGSFKIEHKEIDRLIVGMTLIEGITKFNTSMFREEIANCEGKVELVIALIKSMMSNKGDYCCIEIEDAECFLKRQCSRNSSSQR</sequence>
<evidence type="ECO:0000313" key="3">
    <source>
        <dbReference type="EMBL" id="KAL3777006.1"/>
    </source>
</evidence>
<reference evidence="3 4" key="1">
    <citation type="submission" date="2024-10" db="EMBL/GenBank/DDBJ databases">
        <title>Updated reference genomes for cyclostephanoid diatoms.</title>
        <authorList>
            <person name="Roberts W.R."/>
            <person name="Alverson A.J."/>
        </authorList>
    </citation>
    <scope>NUCLEOTIDE SEQUENCE [LARGE SCALE GENOMIC DNA]</scope>
    <source>
        <strain evidence="3 4">AJA276-08</strain>
    </source>
</reference>
<comment type="caution">
    <text evidence="3">The sequence shown here is derived from an EMBL/GenBank/DDBJ whole genome shotgun (WGS) entry which is preliminary data.</text>
</comment>